<dbReference type="Proteomes" id="UP000077868">
    <property type="component" value="Chromosome"/>
</dbReference>
<dbReference type="PATRIC" id="fig|1300347.3.peg.1631"/>
<name>A0A1A9GIJ9_9ACTN</name>
<dbReference type="EMBL" id="CP015079">
    <property type="protein sequence ID" value="ANH38064.1"/>
    <property type="molecule type" value="Genomic_DNA"/>
</dbReference>
<accession>A0A1A9GIJ9</accession>
<dbReference type="OrthoDB" id="9809594at2"/>
<dbReference type="GO" id="GO:0016758">
    <property type="term" value="F:hexosyltransferase activity"/>
    <property type="evidence" value="ECO:0007669"/>
    <property type="project" value="InterPro"/>
</dbReference>
<reference evidence="3 4" key="1">
    <citation type="submission" date="2016-03" db="EMBL/GenBank/DDBJ databases">
        <title>Complete genome sequence of a soil Actinobacterium, Nocardioides dokdonensis FR1436.</title>
        <authorList>
            <person name="Kwon S.-K."/>
            <person name="Kim K."/>
            <person name="Kim J.F."/>
        </authorList>
    </citation>
    <scope>NUCLEOTIDE SEQUENCE [LARGE SCALE GENOMIC DNA]</scope>
    <source>
        <strain evidence="3 4">FR1436</strain>
    </source>
</reference>
<proteinExistence type="predicted"/>
<feature type="region of interest" description="Disordered" evidence="1">
    <location>
        <begin position="57"/>
        <end position="79"/>
    </location>
</feature>
<feature type="domain" description="Glycosyl transferase family 28 C-terminal" evidence="2">
    <location>
        <begin position="246"/>
        <end position="285"/>
    </location>
</feature>
<dbReference type="KEGG" id="ndk:I601_1632"/>
<dbReference type="Pfam" id="PF04101">
    <property type="entry name" value="Glyco_tran_28_C"/>
    <property type="match status" value="1"/>
</dbReference>
<dbReference type="PANTHER" id="PTHR21015:SF22">
    <property type="entry name" value="GLYCOSYLTRANSFERASE"/>
    <property type="match status" value="1"/>
</dbReference>
<evidence type="ECO:0000313" key="3">
    <source>
        <dbReference type="EMBL" id="ANH38064.1"/>
    </source>
</evidence>
<dbReference type="SUPFAM" id="SSF53756">
    <property type="entry name" value="UDP-Glycosyltransferase/glycogen phosphorylase"/>
    <property type="match status" value="1"/>
</dbReference>
<dbReference type="AlphaFoldDB" id="A0A1A9GIJ9"/>
<protein>
    <submittedName>
        <fullName evidence="3">Undecaprenyldiphospho-muramoylpentapeptide beta-N-acetylglucosaminyltransferase</fullName>
    </submittedName>
</protein>
<dbReference type="RefSeq" id="WP_068108060.1">
    <property type="nucleotide sequence ID" value="NZ_CP015079.1"/>
</dbReference>
<dbReference type="Gene3D" id="3.40.50.2000">
    <property type="entry name" value="Glycogen Phosphorylase B"/>
    <property type="match status" value="1"/>
</dbReference>
<gene>
    <name evidence="3" type="ORF">I601_1632</name>
</gene>
<evidence type="ECO:0000256" key="1">
    <source>
        <dbReference type="SAM" id="MobiDB-lite"/>
    </source>
</evidence>
<dbReference type="InterPro" id="IPR007235">
    <property type="entry name" value="Glyco_trans_28_C"/>
</dbReference>
<keyword evidence="3" id="KW-0328">Glycosyltransferase</keyword>
<dbReference type="STRING" id="1300347.I601_1632"/>
<dbReference type="PANTHER" id="PTHR21015">
    <property type="entry name" value="UDP-N-ACETYLGLUCOSAMINE--N-ACETYLMURAMYL-(PENTAPEPTIDE) PYROPHOSPHORYL-UNDECAPRENOL N-ACETYLGLUCOSAMINE TRANSFERASE 1"/>
    <property type="match status" value="1"/>
</dbReference>
<sequence length="350" mass="36618">MSGAPPVRVGYYVHHHGSGHLHRAGALARELAGRDVVPTGLSSLARPAQWPGEWVALPRDDAPEPGLDDPATRGPDARGRLHWAPRGHTGLRARHARIAAWLDAARPDVVVVDVSVEVALLVRLHGVPVVGVVLPGVRDDAAHRLGHDVADALVGLWPADATGILLDVDPAVERRVRAVGGLSRFPVEAGDPVDRRPGPPRVLVLGGSGGDAWSEGDLERAVAAAPTWDWQVLGGTRGAWVADPRAAVRAADVVLTHAGQNALAEVAALRRPAVVVPAPRPHDEQARTGAALVAGPWPAVVLDALRGPGWPGALERARTLDGAAWAGWCDGRAAARFADIVLATAREPVP</sequence>
<evidence type="ECO:0000313" key="4">
    <source>
        <dbReference type="Proteomes" id="UP000077868"/>
    </source>
</evidence>
<organism evidence="3 4">
    <name type="scientific">Nocardioides dokdonensis FR1436</name>
    <dbReference type="NCBI Taxonomy" id="1300347"/>
    <lineage>
        <taxon>Bacteria</taxon>
        <taxon>Bacillati</taxon>
        <taxon>Actinomycetota</taxon>
        <taxon>Actinomycetes</taxon>
        <taxon>Propionibacteriales</taxon>
        <taxon>Nocardioidaceae</taxon>
        <taxon>Nocardioides</taxon>
    </lineage>
</organism>
<keyword evidence="3" id="KW-0808">Transferase</keyword>
<keyword evidence="4" id="KW-1185">Reference proteome</keyword>
<evidence type="ECO:0000259" key="2">
    <source>
        <dbReference type="Pfam" id="PF04101"/>
    </source>
</evidence>